<accession>A0ACB9CNG8</accession>
<evidence type="ECO:0000313" key="2">
    <source>
        <dbReference type="Proteomes" id="UP001055879"/>
    </source>
</evidence>
<comment type="caution">
    <text evidence="1">The sequence shown here is derived from an EMBL/GenBank/DDBJ whole genome shotgun (WGS) entry which is preliminary data.</text>
</comment>
<evidence type="ECO:0000313" key="1">
    <source>
        <dbReference type="EMBL" id="KAI3735805.1"/>
    </source>
</evidence>
<sequence length="167" mass="19558">MLGIRDHRLLPPYYPRWCMVSLGICDLPWGIEINEDEIEGRNCGIEVRFIKQQNLPIYRRKVRAIIVKTHCSKKNCEGLQKPYRGGREVLWDTTTTFTSSTIVYQYLLILLRHLVYMGRFMMILILLLYRPLGGTEMKDNDTYKEELLDYQEDNEKAHDSAGVKVNG</sequence>
<gene>
    <name evidence="1" type="ORF">L6452_15320</name>
</gene>
<proteinExistence type="predicted"/>
<keyword evidence="2" id="KW-1185">Reference proteome</keyword>
<dbReference type="EMBL" id="CM042050">
    <property type="protein sequence ID" value="KAI3735805.1"/>
    <property type="molecule type" value="Genomic_DNA"/>
</dbReference>
<name>A0ACB9CNG8_ARCLA</name>
<reference evidence="1 2" key="2">
    <citation type="journal article" date="2022" name="Mol. Ecol. Resour.">
        <title>The genomes of chicory, endive, great burdock and yacon provide insights into Asteraceae paleo-polyploidization history and plant inulin production.</title>
        <authorList>
            <person name="Fan W."/>
            <person name="Wang S."/>
            <person name="Wang H."/>
            <person name="Wang A."/>
            <person name="Jiang F."/>
            <person name="Liu H."/>
            <person name="Zhao H."/>
            <person name="Xu D."/>
            <person name="Zhang Y."/>
        </authorList>
    </citation>
    <scope>NUCLEOTIDE SEQUENCE [LARGE SCALE GENOMIC DNA]</scope>
    <source>
        <strain evidence="2">cv. Niubang</strain>
    </source>
</reference>
<protein>
    <submittedName>
        <fullName evidence="1">Uncharacterized protein</fullName>
    </submittedName>
</protein>
<organism evidence="1 2">
    <name type="scientific">Arctium lappa</name>
    <name type="common">Greater burdock</name>
    <name type="synonym">Lappa major</name>
    <dbReference type="NCBI Taxonomy" id="4217"/>
    <lineage>
        <taxon>Eukaryota</taxon>
        <taxon>Viridiplantae</taxon>
        <taxon>Streptophyta</taxon>
        <taxon>Embryophyta</taxon>
        <taxon>Tracheophyta</taxon>
        <taxon>Spermatophyta</taxon>
        <taxon>Magnoliopsida</taxon>
        <taxon>eudicotyledons</taxon>
        <taxon>Gunneridae</taxon>
        <taxon>Pentapetalae</taxon>
        <taxon>asterids</taxon>
        <taxon>campanulids</taxon>
        <taxon>Asterales</taxon>
        <taxon>Asteraceae</taxon>
        <taxon>Carduoideae</taxon>
        <taxon>Cardueae</taxon>
        <taxon>Arctiinae</taxon>
        <taxon>Arctium</taxon>
    </lineage>
</organism>
<reference evidence="2" key="1">
    <citation type="journal article" date="2022" name="Mol. Ecol. Resour.">
        <title>The genomes of chicory, endive, great burdock and yacon provide insights into Asteraceae palaeo-polyploidization history and plant inulin production.</title>
        <authorList>
            <person name="Fan W."/>
            <person name="Wang S."/>
            <person name="Wang H."/>
            <person name="Wang A."/>
            <person name="Jiang F."/>
            <person name="Liu H."/>
            <person name="Zhao H."/>
            <person name="Xu D."/>
            <person name="Zhang Y."/>
        </authorList>
    </citation>
    <scope>NUCLEOTIDE SEQUENCE [LARGE SCALE GENOMIC DNA]</scope>
    <source>
        <strain evidence="2">cv. Niubang</strain>
    </source>
</reference>
<dbReference type="Proteomes" id="UP001055879">
    <property type="component" value="Linkage Group LG04"/>
</dbReference>